<keyword evidence="1" id="KW-0489">Methyltransferase</keyword>
<dbReference type="SUPFAM" id="SSF46785">
    <property type="entry name" value="Winged helix' DNA-binding domain"/>
    <property type="match status" value="1"/>
</dbReference>
<evidence type="ECO:0000256" key="1">
    <source>
        <dbReference type="ARBA" id="ARBA00022603"/>
    </source>
</evidence>
<proteinExistence type="inferred from homology"/>
<dbReference type="FunFam" id="3.40.50.150:FF:000294">
    <property type="entry name" value="O-methyltransferase family protein"/>
    <property type="match status" value="1"/>
</dbReference>
<evidence type="ECO:0000256" key="5">
    <source>
        <dbReference type="PIRSR" id="PIRSR005739-1"/>
    </source>
</evidence>
<dbReference type="SUPFAM" id="SSF53335">
    <property type="entry name" value="S-adenosyl-L-methionine-dependent methyltransferases"/>
    <property type="match status" value="1"/>
</dbReference>
<dbReference type="KEGG" id="cmos:111455537"/>
<evidence type="ECO:0000256" key="3">
    <source>
        <dbReference type="ARBA" id="ARBA00022691"/>
    </source>
</evidence>
<dbReference type="InterPro" id="IPR036390">
    <property type="entry name" value="WH_DNA-bd_sf"/>
</dbReference>
<keyword evidence="8" id="KW-1185">Reference proteome</keyword>
<feature type="domain" description="O-methyltransferase dimerisation" evidence="7">
    <location>
        <begin position="23"/>
        <end position="106"/>
    </location>
</feature>
<organism evidence="8 9">
    <name type="scientific">Cucurbita moschata</name>
    <name type="common">Winter crookneck squash</name>
    <name type="synonym">Cucurbita pepo var. moschata</name>
    <dbReference type="NCBI Taxonomy" id="3662"/>
    <lineage>
        <taxon>Eukaryota</taxon>
        <taxon>Viridiplantae</taxon>
        <taxon>Streptophyta</taxon>
        <taxon>Embryophyta</taxon>
        <taxon>Tracheophyta</taxon>
        <taxon>Spermatophyta</taxon>
        <taxon>Magnoliopsida</taxon>
        <taxon>eudicotyledons</taxon>
        <taxon>Gunneridae</taxon>
        <taxon>Pentapetalae</taxon>
        <taxon>rosids</taxon>
        <taxon>fabids</taxon>
        <taxon>Cucurbitales</taxon>
        <taxon>Cucurbitaceae</taxon>
        <taxon>Cucurbiteae</taxon>
        <taxon>Cucurbita</taxon>
    </lineage>
</organism>
<evidence type="ECO:0000256" key="4">
    <source>
        <dbReference type="ARBA" id="ARBA00038277"/>
    </source>
</evidence>
<keyword evidence="3" id="KW-0949">S-adenosyl-L-methionine</keyword>
<dbReference type="Pfam" id="PF08100">
    <property type="entry name" value="Dimerisation"/>
    <property type="match status" value="1"/>
</dbReference>
<evidence type="ECO:0000256" key="2">
    <source>
        <dbReference type="ARBA" id="ARBA00022679"/>
    </source>
</evidence>
<dbReference type="Pfam" id="PF00891">
    <property type="entry name" value="Methyltransf_2"/>
    <property type="match status" value="1"/>
</dbReference>
<sequence>MEISHKKCSSQKEEDGQAITQMWKYTFGFTELAAIKCIIDLKIADIIEGNGSPMTLAELSTTSNCSSTLLYRIMRFLIHRGIFREETTAESHIGYAHTPLSRLLATNVENSMAPMILFKISPVMLAPWQCLSAHLKNSDTSPFEIAHGKDIWSYAAANPEYNMLCNEAMACSARVTTSAILEGCGDIFDGVGCLVDVGGGNGSTLSILVKACPWMRGINFDLPHVVSASLEYDNVQHVAGDMFDFIPKADVAFLKCILHDWDDEECIKILKNCKEAISKNKGKVIIIEAVIEGTEKSDVGLMFDLLMIEGTEKSDVGLMFDLLMMAYTNKGKERTHEEWAYLIHAAGYSRYTVTPIQAIQSIIQCFS</sequence>
<dbReference type="PIRSF" id="PIRSF005739">
    <property type="entry name" value="O-mtase"/>
    <property type="match status" value="1"/>
</dbReference>
<dbReference type="InterPro" id="IPR029063">
    <property type="entry name" value="SAM-dependent_MTases_sf"/>
</dbReference>
<reference evidence="9" key="1">
    <citation type="submission" date="2025-08" db="UniProtKB">
        <authorList>
            <consortium name="RefSeq"/>
        </authorList>
    </citation>
    <scope>IDENTIFICATION</scope>
    <source>
        <tissue evidence="9">Young leaves</tissue>
    </source>
</reference>
<dbReference type="InterPro" id="IPR036388">
    <property type="entry name" value="WH-like_DNA-bd_sf"/>
</dbReference>
<dbReference type="GeneID" id="111455537"/>
<comment type="similarity">
    <text evidence="4">Belongs to the class I-like SAM-binding methyltransferase superfamily. Cation-independent O-methyltransferase family.</text>
</comment>
<evidence type="ECO:0000313" key="8">
    <source>
        <dbReference type="Proteomes" id="UP000504609"/>
    </source>
</evidence>
<dbReference type="GO" id="GO:0008171">
    <property type="term" value="F:O-methyltransferase activity"/>
    <property type="evidence" value="ECO:0007669"/>
    <property type="project" value="InterPro"/>
</dbReference>
<evidence type="ECO:0000259" key="7">
    <source>
        <dbReference type="Pfam" id="PF08100"/>
    </source>
</evidence>
<dbReference type="InterPro" id="IPR016461">
    <property type="entry name" value="COMT-like"/>
</dbReference>
<dbReference type="GO" id="GO:0046983">
    <property type="term" value="F:protein dimerization activity"/>
    <property type="evidence" value="ECO:0007669"/>
    <property type="project" value="InterPro"/>
</dbReference>
<dbReference type="RefSeq" id="XP_022953019.1">
    <property type="nucleotide sequence ID" value="XM_023097251.1"/>
</dbReference>
<dbReference type="Proteomes" id="UP000504609">
    <property type="component" value="Unplaced"/>
</dbReference>
<keyword evidence="2" id="KW-0808">Transferase</keyword>
<dbReference type="AlphaFoldDB" id="A0A6J1GNG0"/>
<evidence type="ECO:0000313" key="9">
    <source>
        <dbReference type="RefSeq" id="XP_022953019.1"/>
    </source>
</evidence>
<protein>
    <submittedName>
        <fullName evidence="9">(RS)-norcoclaurine 6-O-methyltransferase-like</fullName>
    </submittedName>
</protein>
<gene>
    <name evidence="9" type="primary">LOC111455537</name>
</gene>
<dbReference type="InterPro" id="IPR012967">
    <property type="entry name" value="COMT_dimerisation"/>
</dbReference>
<feature type="active site" description="Proton acceptor" evidence="5">
    <location>
        <position position="259"/>
    </location>
</feature>
<feature type="domain" description="O-methyltransferase C-terminal" evidence="6">
    <location>
        <begin position="128"/>
        <end position="349"/>
    </location>
</feature>
<dbReference type="GO" id="GO:0032259">
    <property type="term" value="P:methylation"/>
    <property type="evidence" value="ECO:0007669"/>
    <property type="project" value="UniProtKB-KW"/>
</dbReference>
<dbReference type="Gene3D" id="1.10.10.10">
    <property type="entry name" value="Winged helix-like DNA-binding domain superfamily/Winged helix DNA-binding domain"/>
    <property type="match status" value="1"/>
</dbReference>
<evidence type="ECO:0000259" key="6">
    <source>
        <dbReference type="Pfam" id="PF00891"/>
    </source>
</evidence>
<dbReference type="InterPro" id="IPR001077">
    <property type="entry name" value="COMT_C"/>
</dbReference>
<accession>A0A6J1GNG0</accession>
<dbReference type="PANTHER" id="PTHR11746">
    <property type="entry name" value="O-METHYLTRANSFERASE"/>
    <property type="match status" value="1"/>
</dbReference>
<name>A0A6J1GNG0_CUCMO</name>
<dbReference type="PROSITE" id="PS51683">
    <property type="entry name" value="SAM_OMT_II"/>
    <property type="match status" value="1"/>
</dbReference>
<dbReference type="Gene3D" id="3.40.50.150">
    <property type="entry name" value="Vaccinia Virus protein VP39"/>
    <property type="match status" value="1"/>
</dbReference>